<dbReference type="NCBIfam" id="TIGR01843">
    <property type="entry name" value="type_I_hlyD"/>
    <property type="match status" value="1"/>
</dbReference>
<keyword evidence="7 9" id="KW-1133">Transmembrane helix</keyword>
<feature type="transmembrane region" description="Helical" evidence="9">
    <location>
        <begin position="21"/>
        <end position="39"/>
    </location>
</feature>
<dbReference type="InterPro" id="IPR006144">
    <property type="entry name" value="Secretion_HlyD_CS"/>
</dbReference>
<evidence type="ECO:0000256" key="1">
    <source>
        <dbReference type="ARBA" id="ARBA00004377"/>
    </source>
</evidence>
<sequence length="439" mass="48290">MTEKITDWRQRVSTRTGRISAAGYLTIAAFVGGFGFWAATAPLAGAAIAPGIVAAAGQNINIQHLEGGIIREILIREGERVRAGEPVIVLDSTVAEAQLNRLIKQMVALQAKGWRLEAQRDGAENFSMPDSFSAPGNKMEHLAIVSEQQKEFTARLARYRAELEILAQRVAALKEAIEGLNAQKKAGVDQLAIVREEVNRKKELLEKGLTNRSEYTALLRSEAELIGQVGALQSQIASSATQIVEARQQTERLTTTRVEQAVSELNTVRASIADLEEQVRAAQSVLERTVIRAPADGIVIRTVYTAPGSVIRAGEPMIQMLPTTRELIIEAQVRPQDIDLLRVGQEASMLFSALNARTTPQVPGTVFYVSADRLIDETNGLPYYTARLKITENLPPEISADQIYPGMPVETFIRTGERTFVEYLLQPLADSFTRAFREQ</sequence>
<dbReference type="Pfam" id="PF25994">
    <property type="entry name" value="HH_AprE"/>
    <property type="match status" value="1"/>
</dbReference>
<name>A0AAU8CRG4_9HYPH</name>
<comment type="subcellular location">
    <subcellularLocation>
        <location evidence="1 9">Cell inner membrane</location>
        <topology evidence="1 9">Single-pass membrane protein</topology>
    </subcellularLocation>
</comment>
<dbReference type="GO" id="GO:0009306">
    <property type="term" value="P:protein secretion"/>
    <property type="evidence" value="ECO:0007669"/>
    <property type="project" value="InterPro"/>
</dbReference>
<proteinExistence type="inferred from homology"/>
<dbReference type="SUPFAM" id="SSF111369">
    <property type="entry name" value="HlyD-like secretion proteins"/>
    <property type="match status" value="1"/>
</dbReference>
<dbReference type="PANTHER" id="PTHR30386:SF17">
    <property type="entry name" value="ALKALINE PROTEASE SECRETION PROTEIN APRE"/>
    <property type="match status" value="1"/>
</dbReference>
<accession>A0AAU8CRG4</accession>
<feature type="domain" description="AprE-like beta-barrel" evidence="12">
    <location>
        <begin position="327"/>
        <end position="416"/>
    </location>
</feature>
<evidence type="ECO:0000256" key="6">
    <source>
        <dbReference type="ARBA" id="ARBA00022692"/>
    </source>
</evidence>
<dbReference type="InterPro" id="IPR058982">
    <property type="entry name" value="Beta-barrel_AprE"/>
</dbReference>
<dbReference type="EMBL" id="CP159253">
    <property type="protein sequence ID" value="XCG49442.1"/>
    <property type="molecule type" value="Genomic_DNA"/>
</dbReference>
<evidence type="ECO:0000256" key="9">
    <source>
        <dbReference type="RuleBase" id="RU365093"/>
    </source>
</evidence>
<reference evidence="13" key="1">
    <citation type="submission" date="2024-06" db="EMBL/GenBank/DDBJ databases">
        <title>Mesorhizobium karijinii sp. nov., a symbiont of the iconic Swainsona formosa from arid Australia.</title>
        <authorList>
            <person name="Hill Y.J."/>
            <person name="Watkin E.L.J."/>
            <person name="O'Hara G.W."/>
            <person name="Terpolilli J."/>
            <person name="Tye M.L."/>
            <person name="Kohlmeier M.G."/>
        </authorList>
    </citation>
    <scope>NUCLEOTIDE SEQUENCE</scope>
    <source>
        <strain evidence="13">WSM2240</strain>
    </source>
</reference>
<dbReference type="InterPro" id="IPR058781">
    <property type="entry name" value="HH_AprE-like"/>
</dbReference>
<gene>
    <name evidence="13" type="ORF">ABVK50_02035</name>
</gene>
<dbReference type="InterPro" id="IPR050739">
    <property type="entry name" value="MFP"/>
</dbReference>
<evidence type="ECO:0000256" key="4">
    <source>
        <dbReference type="ARBA" id="ARBA00022475"/>
    </source>
</evidence>
<comment type="similarity">
    <text evidence="2 9">Belongs to the membrane fusion protein (MFP) (TC 8.A.1) family.</text>
</comment>
<evidence type="ECO:0000313" key="13">
    <source>
        <dbReference type="EMBL" id="XCG49442.1"/>
    </source>
</evidence>
<keyword evidence="5 9" id="KW-0997">Cell inner membrane</keyword>
<keyword evidence="4 9" id="KW-1003">Cell membrane</keyword>
<dbReference type="GO" id="GO:0005886">
    <property type="term" value="C:plasma membrane"/>
    <property type="evidence" value="ECO:0007669"/>
    <property type="project" value="UniProtKB-SubCell"/>
</dbReference>
<evidence type="ECO:0000256" key="10">
    <source>
        <dbReference type="SAM" id="Coils"/>
    </source>
</evidence>
<evidence type="ECO:0000259" key="12">
    <source>
        <dbReference type="Pfam" id="PF26002"/>
    </source>
</evidence>
<protein>
    <recommendedName>
        <fullName evidence="9">Membrane fusion protein (MFP) family protein</fullName>
    </recommendedName>
</protein>
<keyword evidence="6 9" id="KW-0812">Transmembrane</keyword>
<keyword evidence="10" id="KW-0175">Coiled coil</keyword>
<evidence type="ECO:0000256" key="2">
    <source>
        <dbReference type="ARBA" id="ARBA00009477"/>
    </source>
</evidence>
<organism evidence="13">
    <name type="scientific">Mesorhizobium sp. WSM2240</name>
    <dbReference type="NCBI Taxonomy" id="3228851"/>
    <lineage>
        <taxon>Bacteria</taxon>
        <taxon>Pseudomonadati</taxon>
        <taxon>Pseudomonadota</taxon>
        <taxon>Alphaproteobacteria</taxon>
        <taxon>Hyphomicrobiales</taxon>
        <taxon>Phyllobacteriaceae</taxon>
        <taxon>Mesorhizobium</taxon>
    </lineage>
</organism>
<dbReference type="Gene3D" id="1.10.287.1490">
    <property type="match status" value="1"/>
</dbReference>
<evidence type="ECO:0000256" key="3">
    <source>
        <dbReference type="ARBA" id="ARBA00022448"/>
    </source>
</evidence>
<dbReference type="PANTHER" id="PTHR30386">
    <property type="entry name" value="MEMBRANE FUSION SUBUNIT OF EMRAB-TOLC MULTIDRUG EFFLUX PUMP"/>
    <property type="match status" value="1"/>
</dbReference>
<feature type="domain" description="AprE-like long alpha-helical hairpin" evidence="11">
    <location>
        <begin position="95"/>
        <end position="284"/>
    </location>
</feature>
<dbReference type="AlphaFoldDB" id="A0AAU8CRG4"/>
<keyword evidence="3 9" id="KW-0813">Transport</keyword>
<evidence type="ECO:0000256" key="5">
    <source>
        <dbReference type="ARBA" id="ARBA00022519"/>
    </source>
</evidence>
<feature type="coiled-coil region" evidence="10">
    <location>
        <begin position="149"/>
        <end position="183"/>
    </location>
</feature>
<evidence type="ECO:0000259" key="11">
    <source>
        <dbReference type="Pfam" id="PF25994"/>
    </source>
</evidence>
<dbReference type="InterPro" id="IPR010129">
    <property type="entry name" value="T1SS_HlyD"/>
</dbReference>
<evidence type="ECO:0000256" key="8">
    <source>
        <dbReference type="ARBA" id="ARBA00023136"/>
    </source>
</evidence>
<dbReference type="PRINTS" id="PR01490">
    <property type="entry name" value="RTXTOXIND"/>
</dbReference>
<dbReference type="Gene3D" id="2.40.30.170">
    <property type="match status" value="1"/>
</dbReference>
<dbReference type="PROSITE" id="PS00543">
    <property type="entry name" value="HLYD_FAMILY"/>
    <property type="match status" value="1"/>
</dbReference>
<dbReference type="RefSeq" id="WP_353643025.1">
    <property type="nucleotide sequence ID" value="NZ_CP159253.1"/>
</dbReference>
<evidence type="ECO:0000256" key="7">
    <source>
        <dbReference type="ARBA" id="ARBA00022989"/>
    </source>
</evidence>
<dbReference type="Pfam" id="PF26002">
    <property type="entry name" value="Beta-barrel_AprE"/>
    <property type="match status" value="1"/>
</dbReference>
<feature type="coiled-coil region" evidence="10">
    <location>
        <begin position="258"/>
        <end position="292"/>
    </location>
</feature>
<keyword evidence="8 9" id="KW-0472">Membrane</keyword>